<reference evidence="1" key="1">
    <citation type="submission" date="2019-08" db="EMBL/GenBank/DDBJ databases">
        <authorList>
            <person name="Kucharzyk K."/>
            <person name="Murdoch R.W."/>
            <person name="Higgins S."/>
            <person name="Loffler F."/>
        </authorList>
    </citation>
    <scope>NUCLEOTIDE SEQUENCE</scope>
</reference>
<name>A0A645IF70_9ZZZZ</name>
<accession>A0A645IF70</accession>
<organism evidence="1">
    <name type="scientific">bioreactor metagenome</name>
    <dbReference type="NCBI Taxonomy" id="1076179"/>
    <lineage>
        <taxon>unclassified sequences</taxon>
        <taxon>metagenomes</taxon>
        <taxon>ecological metagenomes</taxon>
    </lineage>
</organism>
<protein>
    <submittedName>
        <fullName evidence="1">Uncharacterized protein</fullName>
    </submittedName>
</protein>
<proteinExistence type="predicted"/>
<evidence type="ECO:0000313" key="1">
    <source>
        <dbReference type="EMBL" id="MPN49760.1"/>
    </source>
</evidence>
<comment type="caution">
    <text evidence="1">The sequence shown here is derived from an EMBL/GenBank/DDBJ whole genome shotgun (WGS) entry which is preliminary data.</text>
</comment>
<dbReference type="EMBL" id="VSSQ01113307">
    <property type="protein sequence ID" value="MPN49760.1"/>
    <property type="molecule type" value="Genomic_DNA"/>
</dbReference>
<dbReference type="AlphaFoldDB" id="A0A645IF70"/>
<sequence>MLCNPPALDHADAYAALGGDIAHVAVRGIEGVAGDHHPRCGGVHGFLYKHRHHHLSVVYARRLSGFPGLEVVDRGPDLAHGGGQIRAAAHIGHGGVEACSAEVGQVLGAGRAAYEHALAA</sequence>
<gene>
    <name evidence="1" type="ORF">SDC9_197382</name>
</gene>